<name>A0A7T3BZ78_MORNO</name>
<dbReference type="EMBL" id="CP065728">
    <property type="protein sequence ID" value="QPT44642.1"/>
    <property type="molecule type" value="Genomic_DNA"/>
</dbReference>
<protein>
    <submittedName>
        <fullName evidence="1">Uncharacterized protein</fullName>
    </submittedName>
</protein>
<gene>
    <name evidence="1" type="ORF">I6G26_00870</name>
</gene>
<dbReference type="Proteomes" id="UP000594834">
    <property type="component" value="Chromosome"/>
</dbReference>
<keyword evidence="2" id="KW-1185">Reference proteome</keyword>
<accession>A0A7T3BZ78</accession>
<sequence length="62" mass="7223">MTYHFCIVRCHQCSKSCDLAMHACKKYVEVTHKLGISYVFKNFEEIKRAFGVPVIADIHEVF</sequence>
<organism evidence="1 2">
    <name type="scientific">Moraxella nonliquefaciens</name>
    <dbReference type="NCBI Taxonomy" id="478"/>
    <lineage>
        <taxon>Bacteria</taxon>
        <taxon>Pseudomonadati</taxon>
        <taxon>Pseudomonadota</taxon>
        <taxon>Gammaproteobacteria</taxon>
        <taxon>Moraxellales</taxon>
        <taxon>Moraxellaceae</taxon>
        <taxon>Moraxella</taxon>
    </lineage>
</organism>
<evidence type="ECO:0000313" key="2">
    <source>
        <dbReference type="Proteomes" id="UP000594834"/>
    </source>
</evidence>
<dbReference type="RefSeq" id="WP_145916017.1">
    <property type="nucleotide sequence ID" value="NZ_CP065728.1"/>
</dbReference>
<proteinExistence type="predicted"/>
<reference evidence="1 2" key="1">
    <citation type="submission" date="2020-12" db="EMBL/GenBank/DDBJ databases">
        <title>FDA dAtabase for Regulatory Grade micrObial Sequences (FDA-ARGOS): Supporting development and validation of Infectious Disease Dx tests.</title>
        <authorList>
            <person name="Sproer C."/>
            <person name="Gronow S."/>
            <person name="Severitt S."/>
            <person name="Schroder I."/>
            <person name="Tallon L."/>
            <person name="Sadzewicz L."/>
            <person name="Zhao X."/>
            <person name="Boylan J."/>
            <person name="Ott S."/>
            <person name="Bowen H."/>
            <person name="Vavikolanu K."/>
            <person name="Mehta A."/>
            <person name="Aluvathingal J."/>
            <person name="Nadendla S."/>
            <person name="Lowell S."/>
            <person name="Myers T."/>
            <person name="Yan Y."/>
            <person name="Sichtig H."/>
        </authorList>
    </citation>
    <scope>NUCLEOTIDE SEQUENCE [LARGE SCALE GENOMIC DNA]</scope>
    <source>
        <strain evidence="1 2">FDAARGOS_869</strain>
    </source>
</reference>
<evidence type="ECO:0000313" key="1">
    <source>
        <dbReference type="EMBL" id="QPT44642.1"/>
    </source>
</evidence>